<evidence type="ECO:0000256" key="9">
    <source>
        <dbReference type="PROSITE-ProRule" id="PRU00089"/>
    </source>
</evidence>
<evidence type="ECO:0000256" key="7">
    <source>
        <dbReference type="ARBA" id="ARBA00023242"/>
    </source>
</evidence>
<dbReference type="SMART" id="SM00339">
    <property type="entry name" value="FH"/>
    <property type="match status" value="1"/>
</dbReference>
<name>A0A7L0N877_9PASS</name>
<dbReference type="Proteomes" id="UP000520463">
    <property type="component" value="Unassembled WGS sequence"/>
</dbReference>
<evidence type="ECO:0000256" key="2">
    <source>
        <dbReference type="ARBA" id="ARBA00022794"/>
    </source>
</evidence>
<keyword evidence="3" id="KW-0805">Transcription regulation</keyword>
<feature type="domain" description="Fork-head" evidence="10">
    <location>
        <begin position="58"/>
        <end position="152"/>
    </location>
</feature>
<dbReference type="InterPro" id="IPR036388">
    <property type="entry name" value="WH-like_DNA-bd_sf"/>
</dbReference>
<comment type="subcellular location">
    <subcellularLocation>
        <location evidence="1 9">Nucleus</location>
    </subcellularLocation>
</comment>
<dbReference type="InterPro" id="IPR018122">
    <property type="entry name" value="TF_fork_head_CS_1"/>
</dbReference>
<evidence type="ECO:0000256" key="8">
    <source>
        <dbReference type="ARBA" id="ARBA00034770"/>
    </source>
</evidence>
<evidence type="ECO:0000256" key="6">
    <source>
        <dbReference type="ARBA" id="ARBA00023163"/>
    </source>
</evidence>
<dbReference type="PRINTS" id="PR00053">
    <property type="entry name" value="FORKHEAD"/>
</dbReference>
<dbReference type="InterPro" id="IPR047512">
    <property type="entry name" value="FH_FOXJ1"/>
</dbReference>
<protein>
    <submittedName>
        <fullName evidence="11">FOXJ1 protein</fullName>
    </submittedName>
</protein>
<dbReference type="InterPro" id="IPR036390">
    <property type="entry name" value="WH_DNA-bd_sf"/>
</dbReference>
<dbReference type="PROSITE" id="PS50039">
    <property type="entry name" value="FORK_HEAD_3"/>
    <property type="match status" value="1"/>
</dbReference>
<dbReference type="GO" id="GO:0000978">
    <property type="term" value="F:RNA polymerase II cis-regulatory region sequence-specific DNA binding"/>
    <property type="evidence" value="ECO:0007669"/>
    <property type="project" value="TreeGrafter"/>
</dbReference>
<dbReference type="SUPFAM" id="SSF46785">
    <property type="entry name" value="Winged helix' DNA-binding domain"/>
    <property type="match status" value="1"/>
</dbReference>
<keyword evidence="5" id="KW-0010">Activator</keyword>
<dbReference type="Gene3D" id="1.10.10.10">
    <property type="entry name" value="Winged helix-like DNA-binding domain superfamily/Winged helix DNA-binding domain"/>
    <property type="match status" value="1"/>
</dbReference>
<dbReference type="PROSITE" id="PS00657">
    <property type="entry name" value="FORK_HEAD_1"/>
    <property type="match status" value="1"/>
</dbReference>
<dbReference type="EMBL" id="VXAU01001953">
    <property type="protein sequence ID" value="NXK89610.1"/>
    <property type="molecule type" value="Genomic_DNA"/>
</dbReference>
<reference evidence="11 12" key="1">
    <citation type="submission" date="2019-09" db="EMBL/GenBank/DDBJ databases">
        <title>Bird 10,000 Genomes (B10K) Project - Family phase.</title>
        <authorList>
            <person name="Zhang G."/>
        </authorList>
    </citation>
    <scope>NUCLEOTIDE SEQUENCE [LARGE SCALE GENOMIC DNA]</scope>
    <source>
        <strain evidence="11">B10K-DU-001-43</strain>
        <tissue evidence="11">Muscle</tissue>
    </source>
</reference>
<evidence type="ECO:0000256" key="4">
    <source>
        <dbReference type="ARBA" id="ARBA00023125"/>
    </source>
</evidence>
<feature type="non-terminal residue" evidence="11">
    <location>
        <position position="369"/>
    </location>
</feature>
<evidence type="ECO:0000256" key="5">
    <source>
        <dbReference type="ARBA" id="ARBA00023159"/>
    </source>
</evidence>
<evidence type="ECO:0000313" key="11">
    <source>
        <dbReference type="EMBL" id="NXK89610.1"/>
    </source>
</evidence>
<dbReference type="GO" id="GO:0005634">
    <property type="term" value="C:nucleus"/>
    <property type="evidence" value="ECO:0007669"/>
    <property type="project" value="UniProtKB-SubCell"/>
</dbReference>
<evidence type="ECO:0000313" key="12">
    <source>
        <dbReference type="Proteomes" id="UP000520463"/>
    </source>
</evidence>
<evidence type="ECO:0000256" key="1">
    <source>
        <dbReference type="ARBA" id="ARBA00004123"/>
    </source>
</evidence>
<dbReference type="PANTHER" id="PTHR46805:SF1">
    <property type="entry name" value="FORKHEAD BOX PROTEIN J1"/>
    <property type="match status" value="1"/>
</dbReference>
<proteinExistence type="inferred from homology"/>
<dbReference type="InterPro" id="IPR001766">
    <property type="entry name" value="Fork_head_dom"/>
</dbReference>
<keyword evidence="7 9" id="KW-0539">Nucleus</keyword>
<dbReference type="GO" id="GO:0030030">
    <property type="term" value="P:cell projection organization"/>
    <property type="evidence" value="ECO:0007669"/>
    <property type="project" value="UniProtKB-KW"/>
</dbReference>
<dbReference type="OrthoDB" id="5954824at2759"/>
<keyword evidence="6" id="KW-0804">Transcription</keyword>
<feature type="DNA-binding region" description="Fork-head" evidence="9">
    <location>
        <begin position="58"/>
        <end position="152"/>
    </location>
</feature>
<keyword evidence="2" id="KW-0970">Cilium biogenesis/degradation</keyword>
<dbReference type="Pfam" id="PF00250">
    <property type="entry name" value="Forkhead"/>
    <property type="match status" value="1"/>
</dbReference>
<dbReference type="InterPro" id="IPR047513">
    <property type="entry name" value="FOXJ1"/>
</dbReference>
<keyword evidence="4 9" id="KW-0238">DNA-binding</keyword>
<dbReference type="AlphaFoldDB" id="A0A7L0N877"/>
<sequence length="369" mass="41952">FQSPGFPLTAEELCQYIDVPRTPISSSVTSMTTKTKHAMAEHPQVSEVINYKTNPHVRPPYSYATLICMAMEAIKKPKITLSAICKWISDNFCYFRSADPTWQSSIRHNLCINKQFIKVTREKSEPGRGAFWKLHPRYANWLRTGTFKEQRMTPVQIQPASPKRAQQEVWHIVSPATSACSSHNNFEVSTELQQLLKEFEEFENSQNWNPMEKEAGQQHRESMPMVKVSWLPSSASGTHKGQSELTELKGDTDWEALLNNHLDEGDFSALGDLELPPPIQPITLHLDWMGHGQHTECPQGQGQVLTKPNHNSPGIDETLMATAFLQHAWHEETSNNLSTFITIEQGAENIQISLPERDVMDCKFLTCFY</sequence>
<dbReference type="CDD" id="cd20023">
    <property type="entry name" value="FH_FOXJ1"/>
    <property type="match status" value="1"/>
</dbReference>
<feature type="non-terminal residue" evidence="11">
    <location>
        <position position="1"/>
    </location>
</feature>
<dbReference type="GO" id="GO:0000981">
    <property type="term" value="F:DNA-binding transcription factor activity, RNA polymerase II-specific"/>
    <property type="evidence" value="ECO:0007669"/>
    <property type="project" value="TreeGrafter"/>
</dbReference>
<comment type="caution">
    <text evidence="11">The sequence shown here is derived from an EMBL/GenBank/DDBJ whole genome shotgun (WGS) entry which is preliminary data.</text>
</comment>
<gene>
    <name evidence="11" type="primary">Foxj1_0</name>
    <name evidence="11" type="ORF">FORRUF_R00251</name>
</gene>
<keyword evidence="12" id="KW-1185">Reference proteome</keyword>
<evidence type="ECO:0000256" key="3">
    <source>
        <dbReference type="ARBA" id="ARBA00023015"/>
    </source>
</evidence>
<accession>A0A7L0N877</accession>
<dbReference type="InterPro" id="IPR030456">
    <property type="entry name" value="TF_fork_head_CS_2"/>
</dbReference>
<evidence type="ECO:0000259" key="10">
    <source>
        <dbReference type="PROSITE" id="PS50039"/>
    </source>
</evidence>
<dbReference type="PROSITE" id="PS00658">
    <property type="entry name" value="FORK_HEAD_2"/>
    <property type="match status" value="1"/>
</dbReference>
<comment type="similarity">
    <text evidence="8">Belongs to the FOXJ1 family.</text>
</comment>
<organism evidence="11 12">
    <name type="scientific">Formicarius rufipectus</name>
    <dbReference type="NCBI Taxonomy" id="1118560"/>
    <lineage>
        <taxon>Eukaryota</taxon>
        <taxon>Metazoa</taxon>
        <taxon>Chordata</taxon>
        <taxon>Craniata</taxon>
        <taxon>Vertebrata</taxon>
        <taxon>Euteleostomi</taxon>
        <taxon>Archelosauria</taxon>
        <taxon>Archosauria</taxon>
        <taxon>Dinosauria</taxon>
        <taxon>Saurischia</taxon>
        <taxon>Theropoda</taxon>
        <taxon>Coelurosauria</taxon>
        <taxon>Aves</taxon>
        <taxon>Neognathae</taxon>
        <taxon>Neoaves</taxon>
        <taxon>Telluraves</taxon>
        <taxon>Australaves</taxon>
        <taxon>Passeriformes</taxon>
        <taxon>Formicariidae</taxon>
        <taxon>Formicarius</taxon>
    </lineage>
</organism>
<dbReference type="PANTHER" id="PTHR46805">
    <property type="entry name" value="FORKHEAD BOX PROTEIN J1"/>
    <property type="match status" value="1"/>
</dbReference>